<comment type="caution">
    <text evidence="2">The sequence shown here is derived from an EMBL/GenBank/DDBJ whole genome shotgun (WGS) entry which is preliminary data.</text>
</comment>
<protein>
    <submittedName>
        <fullName evidence="2">Uncharacterized protein</fullName>
    </submittedName>
</protein>
<gene>
    <name evidence="2" type="ORF">Ae201684_014083</name>
</gene>
<name>A0A6G0WKZ2_9STRA</name>
<evidence type="ECO:0000313" key="2">
    <source>
        <dbReference type="EMBL" id="KAF0727974.1"/>
    </source>
</evidence>
<sequence>MDDARWRRYIQEHHDMDLGATRGSRNCHSEVCTPKGIAPVAPLLGETALEYAAVWFLKLVNDPNQVQNKLRDYTHVLEDLANYAKSRHRGPRLLFYVVRWLLAVRSHRYSKLVSRYGPEIFGPWHQTPAGLRSRSRSQSPRDRSRSLSSRRRSSSRASRRSRSRAQSHHRGHAASPEDAWSDEEKPPPRPTVADLPRRCHDFDGHWMTDSQYEVAVVQVSVKNLRSVVDAMSVRVEKLLELGPMVERLLHRTDRLPQFVDAGLDRLSQEDRQARGVAVPSAAPALAALPPNPEGTGPTTEAGA</sequence>
<feature type="compositionally biased region" description="Low complexity" evidence="1">
    <location>
        <begin position="276"/>
        <end position="303"/>
    </location>
</feature>
<feature type="region of interest" description="Disordered" evidence="1">
    <location>
        <begin position="270"/>
        <end position="303"/>
    </location>
</feature>
<dbReference type="AlphaFoldDB" id="A0A6G0WKZ2"/>
<organism evidence="2 3">
    <name type="scientific">Aphanomyces euteiches</name>
    <dbReference type="NCBI Taxonomy" id="100861"/>
    <lineage>
        <taxon>Eukaryota</taxon>
        <taxon>Sar</taxon>
        <taxon>Stramenopiles</taxon>
        <taxon>Oomycota</taxon>
        <taxon>Saprolegniomycetes</taxon>
        <taxon>Saprolegniales</taxon>
        <taxon>Verrucalvaceae</taxon>
        <taxon>Aphanomyces</taxon>
    </lineage>
</organism>
<dbReference type="EMBL" id="VJMJ01000184">
    <property type="protein sequence ID" value="KAF0727974.1"/>
    <property type="molecule type" value="Genomic_DNA"/>
</dbReference>
<evidence type="ECO:0000313" key="3">
    <source>
        <dbReference type="Proteomes" id="UP000481153"/>
    </source>
</evidence>
<accession>A0A6G0WKZ2</accession>
<feature type="region of interest" description="Disordered" evidence="1">
    <location>
        <begin position="127"/>
        <end position="197"/>
    </location>
</feature>
<reference evidence="2 3" key="1">
    <citation type="submission" date="2019-07" db="EMBL/GenBank/DDBJ databases">
        <title>Genomics analysis of Aphanomyces spp. identifies a new class of oomycete effector associated with host adaptation.</title>
        <authorList>
            <person name="Gaulin E."/>
        </authorList>
    </citation>
    <scope>NUCLEOTIDE SEQUENCE [LARGE SCALE GENOMIC DNA]</scope>
    <source>
        <strain evidence="2 3">ATCC 201684</strain>
    </source>
</reference>
<dbReference type="VEuPathDB" id="FungiDB:AeMF1_006293"/>
<evidence type="ECO:0000256" key="1">
    <source>
        <dbReference type="SAM" id="MobiDB-lite"/>
    </source>
</evidence>
<feature type="compositionally biased region" description="Basic residues" evidence="1">
    <location>
        <begin position="148"/>
        <end position="172"/>
    </location>
</feature>
<dbReference type="Proteomes" id="UP000481153">
    <property type="component" value="Unassembled WGS sequence"/>
</dbReference>
<keyword evidence="3" id="KW-1185">Reference proteome</keyword>
<proteinExistence type="predicted"/>